<dbReference type="EMBL" id="BMEO01000009">
    <property type="protein sequence ID" value="GGF98709.1"/>
    <property type="molecule type" value="Genomic_DNA"/>
</dbReference>
<reference evidence="4" key="2">
    <citation type="submission" date="2020-09" db="EMBL/GenBank/DDBJ databases">
        <authorList>
            <person name="Sun Q."/>
            <person name="Zhou Y."/>
        </authorList>
    </citation>
    <scope>NUCLEOTIDE SEQUENCE</scope>
    <source>
        <strain evidence="4">CGMCC 1.12181</strain>
    </source>
</reference>
<feature type="domain" description="DUF4398" evidence="3">
    <location>
        <begin position="29"/>
        <end position="102"/>
    </location>
</feature>
<evidence type="ECO:0000313" key="4">
    <source>
        <dbReference type="EMBL" id="GGF98709.1"/>
    </source>
</evidence>
<dbReference type="Proteomes" id="UP000605253">
    <property type="component" value="Unassembled WGS sequence"/>
</dbReference>
<evidence type="ECO:0000256" key="2">
    <source>
        <dbReference type="SAM" id="SignalP"/>
    </source>
</evidence>
<evidence type="ECO:0000256" key="1">
    <source>
        <dbReference type="SAM" id="Coils"/>
    </source>
</evidence>
<dbReference type="RefSeq" id="WP_188365596.1">
    <property type="nucleotide sequence ID" value="NZ_BAABJF010000010.1"/>
</dbReference>
<proteinExistence type="predicted"/>
<feature type="chain" id="PRO_5036949780" description="DUF4398 domain-containing protein" evidence="2">
    <location>
        <begin position="22"/>
        <end position="123"/>
    </location>
</feature>
<dbReference type="AlphaFoldDB" id="A0A917CTW5"/>
<feature type="signal peptide" evidence="2">
    <location>
        <begin position="1"/>
        <end position="21"/>
    </location>
</feature>
<accession>A0A917CTW5</accession>
<dbReference type="Pfam" id="PF14346">
    <property type="entry name" value="DUF4398"/>
    <property type="match status" value="1"/>
</dbReference>
<gene>
    <name evidence="4" type="ORF">GCM10011365_19960</name>
</gene>
<dbReference type="Gene3D" id="1.20.1270.390">
    <property type="match status" value="1"/>
</dbReference>
<evidence type="ECO:0000259" key="3">
    <source>
        <dbReference type="Pfam" id="PF14346"/>
    </source>
</evidence>
<sequence>MNFKLLSLSTLFLLLSMPALADRDAANKAINQAEVLIESAERSNGMQYAVYLMKSARDNLNQAKIDLDKRDWTEAEIAAKKSQRDAEVAAAKSDAMKAEKAYTDLRQAVDLLRNELQRKRSGQ</sequence>
<evidence type="ECO:0000313" key="5">
    <source>
        <dbReference type="Proteomes" id="UP000605253"/>
    </source>
</evidence>
<dbReference type="InterPro" id="IPR025511">
    <property type="entry name" value="DUF4398"/>
</dbReference>
<keyword evidence="5" id="KW-1185">Reference proteome</keyword>
<keyword evidence="2" id="KW-0732">Signal</keyword>
<organism evidence="4 5">
    <name type="scientific">Marinicella pacifica</name>
    <dbReference type="NCBI Taxonomy" id="1171543"/>
    <lineage>
        <taxon>Bacteria</taxon>
        <taxon>Pseudomonadati</taxon>
        <taxon>Pseudomonadota</taxon>
        <taxon>Gammaproteobacteria</taxon>
        <taxon>Lysobacterales</taxon>
        <taxon>Marinicellaceae</taxon>
        <taxon>Marinicella</taxon>
    </lineage>
</organism>
<protein>
    <recommendedName>
        <fullName evidence="3">DUF4398 domain-containing protein</fullName>
    </recommendedName>
</protein>
<keyword evidence="1" id="KW-0175">Coiled coil</keyword>
<reference evidence="4" key="1">
    <citation type="journal article" date="2014" name="Int. J. Syst. Evol. Microbiol.">
        <title>Complete genome sequence of Corynebacterium casei LMG S-19264T (=DSM 44701T), isolated from a smear-ripened cheese.</title>
        <authorList>
            <consortium name="US DOE Joint Genome Institute (JGI-PGF)"/>
            <person name="Walter F."/>
            <person name="Albersmeier A."/>
            <person name="Kalinowski J."/>
            <person name="Ruckert C."/>
        </authorList>
    </citation>
    <scope>NUCLEOTIDE SEQUENCE</scope>
    <source>
        <strain evidence="4">CGMCC 1.12181</strain>
    </source>
</reference>
<name>A0A917CTW5_9GAMM</name>
<feature type="coiled-coil region" evidence="1">
    <location>
        <begin position="88"/>
        <end position="115"/>
    </location>
</feature>
<comment type="caution">
    <text evidence="4">The sequence shown here is derived from an EMBL/GenBank/DDBJ whole genome shotgun (WGS) entry which is preliminary data.</text>
</comment>